<dbReference type="Proteomes" id="UP000216363">
    <property type="component" value="Unassembled WGS sequence"/>
</dbReference>
<proteinExistence type="predicted"/>
<dbReference type="AlphaFoldDB" id="A0A256GH70"/>
<protein>
    <submittedName>
        <fullName evidence="1">Uncharacterized protein</fullName>
    </submittedName>
</protein>
<evidence type="ECO:0000313" key="2">
    <source>
        <dbReference type="Proteomes" id="UP000216363"/>
    </source>
</evidence>
<reference evidence="1 2" key="1">
    <citation type="submission" date="2017-07" db="EMBL/GenBank/DDBJ databases">
        <title>Draft genome of Ochrobactrum lupini type strain LUP21.</title>
        <authorList>
            <person name="Krzyzanowska D.M."/>
            <person name="Jafra S."/>
        </authorList>
    </citation>
    <scope>NUCLEOTIDE SEQUENCE [LARGE SCALE GENOMIC DNA]</scope>
    <source>
        <strain evidence="1 2">LUP21</strain>
    </source>
</reference>
<gene>
    <name evidence="1" type="ORF">CES86_3704</name>
</gene>
<accession>A0A256GH70</accession>
<name>A0A256GH70_9HYPH</name>
<sequence length="41" mass="4728">MTLLIALIANGIYEHEVGRQFIETGWIVVLWVCHLMVRSKS</sequence>
<dbReference type="RefSeq" id="WP_255412129.1">
    <property type="nucleotide sequence ID" value="NZ_JBHEEP010000030.1"/>
</dbReference>
<comment type="caution">
    <text evidence="1">The sequence shown here is derived from an EMBL/GenBank/DDBJ whole genome shotgun (WGS) entry which is preliminary data.</text>
</comment>
<dbReference type="EMBL" id="NNRN01000055">
    <property type="protein sequence ID" value="OYR26236.1"/>
    <property type="molecule type" value="Genomic_DNA"/>
</dbReference>
<evidence type="ECO:0000313" key="1">
    <source>
        <dbReference type="EMBL" id="OYR26236.1"/>
    </source>
</evidence>
<organism evidence="1 2">
    <name type="scientific">Brucella lupini</name>
    <dbReference type="NCBI Taxonomy" id="255457"/>
    <lineage>
        <taxon>Bacteria</taxon>
        <taxon>Pseudomonadati</taxon>
        <taxon>Pseudomonadota</taxon>
        <taxon>Alphaproteobacteria</taxon>
        <taxon>Hyphomicrobiales</taxon>
        <taxon>Brucellaceae</taxon>
        <taxon>Brucella/Ochrobactrum group</taxon>
        <taxon>Brucella</taxon>
    </lineage>
</organism>